<gene>
    <name evidence="14" type="ORF">FB460_1005</name>
</gene>
<dbReference type="NCBIfam" id="TIGR00150">
    <property type="entry name" value="T6A_YjeE"/>
    <property type="match status" value="1"/>
</dbReference>
<keyword evidence="5" id="KW-0819">tRNA processing</keyword>
<keyword evidence="7" id="KW-0547">Nucleotide-binding</keyword>
<keyword evidence="8" id="KW-0067">ATP-binding</keyword>
<dbReference type="Gene3D" id="3.40.50.300">
    <property type="entry name" value="P-loop containing nucleotide triphosphate hydrolases"/>
    <property type="match status" value="1"/>
</dbReference>
<name>A0A542ZS70_9ACTN</name>
<feature type="region of interest" description="Disordered" evidence="12">
    <location>
        <begin position="320"/>
        <end position="350"/>
    </location>
</feature>
<dbReference type="InterPro" id="IPR003442">
    <property type="entry name" value="T6A_TsaE"/>
</dbReference>
<evidence type="ECO:0000256" key="3">
    <source>
        <dbReference type="ARBA" id="ARBA00019010"/>
    </source>
</evidence>
<evidence type="ECO:0000256" key="8">
    <source>
        <dbReference type="ARBA" id="ARBA00022840"/>
    </source>
</evidence>
<dbReference type="SUPFAM" id="SSF55729">
    <property type="entry name" value="Acyl-CoA N-acyltransferases (Nat)"/>
    <property type="match status" value="1"/>
</dbReference>
<dbReference type="InterPro" id="IPR000182">
    <property type="entry name" value="GNAT_dom"/>
</dbReference>
<evidence type="ECO:0000256" key="7">
    <source>
        <dbReference type="ARBA" id="ARBA00022741"/>
    </source>
</evidence>
<evidence type="ECO:0000256" key="9">
    <source>
        <dbReference type="ARBA" id="ARBA00022842"/>
    </source>
</evidence>
<keyword evidence="6" id="KW-0479">Metal-binding</keyword>
<dbReference type="GO" id="GO:0016747">
    <property type="term" value="F:acyltransferase activity, transferring groups other than amino-acyl groups"/>
    <property type="evidence" value="ECO:0007669"/>
    <property type="project" value="InterPro"/>
</dbReference>
<dbReference type="Pfam" id="PF00583">
    <property type="entry name" value="Acetyltransf_1"/>
    <property type="match status" value="1"/>
</dbReference>
<dbReference type="PANTHER" id="PTHR33540:SF2">
    <property type="entry name" value="TRNA THREONYLCARBAMOYLADENOSINE BIOSYNTHESIS PROTEIN TSAE"/>
    <property type="match status" value="1"/>
</dbReference>
<evidence type="ECO:0000313" key="14">
    <source>
        <dbReference type="EMBL" id="TQL63204.1"/>
    </source>
</evidence>
<feature type="domain" description="N-acetyltransferase" evidence="13">
    <location>
        <begin position="7"/>
        <end position="155"/>
    </location>
</feature>
<dbReference type="RefSeq" id="WP_246044246.1">
    <property type="nucleotide sequence ID" value="NZ_BAAAMD010000001.1"/>
</dbReference>
<dbReference type="GO" id="GO:0046872">
    <property type="term" value="F:metal ion binding"/>
    <property type="evidence" value="ECO:0007669"/>
    <property type="project" value="UniProtKB-KW"/>
</dbReference>
<comment type="similarity">
    <text evidence="2">Belongs to the TsaE family.</text>
</comment>
<dbReference type="Pfam" id="PF02367">
    <property type="entry name" value="TsaE"/>
    <property type="match status" value="1"/>
</dbReference>
<evidence type="ECO:0000256" key="10">
    <source>
        <dbReference type="ARBA" id="ARBA00024908"/>
    </source>
</evidence>
<feature type="compositionally biased region" description="Polar residues" evidence="12">
    <location>
        <begin position="334"/>
        <end position="350"/>
    </location>
</feature>
<dbReference type="Proteomes" id="UP000316196">
    <property type="component" value="Unassembled WGS sequence"/>
</dbReference>
<protein>
    <recommendedName>
        <fullName evidence="3">tRNA threonylcarbamoyladenosine biosynthesis protein TsaE</fullName>
    </recommendedName>
    <alternativeName>
        <fullName evidence="11">t(6)A37 threonylcarbamoyladenosine biosynthesis protein TsaE</fullName>
    </alternativeName>
</protein>
<keyword evidence="4" id="KW-0963">Cytoplasm</keyword>
<dbReference type="GO" id="GO:0005524">
    <property type="term" value="F:ATP binding"/>
    <property type="evidence" value="ECO:0007669"/>
    <property type="project" value="UniProtKB-KW"/>
</dbReference>
<evidence type="ECO:0000256" key="12">
    <source>
        <dbReference type="SAM" id="MobiDB-lite"/>
    </source>
</evidence>
<sequence length="350" mass="37223">MTHIEDLRIERAHETDADDIVGVIHAAFGARASVSPPPPALAETSATIAAEIAEGSGVVARVAGRIVGVILVATDDGRRASLRRVSVHPDFQKAGVASAMVPAADQIAASMGCRAGALVVRREFPGLLAWWQRCGYHVVRTDDLLYHLERKLPVIVRVPDADAMRGLGRRLAAIVRSGDLIMLEGELGAGKTTFAQGFGAGLGITAPITSPTFVLSHVHAAPDGPDLVHVDAYRLADADELDDLDLASSATEQVFLIEWGEGKAEHLAQDRLWVVIDRSSQSDERIVVLDGHGDRWAIDLEEALGLTPPSGYGLHEFPSGAIVEQHQKAPGENTPGQNIPGENTPSQEEG</sequence>
<accession>A0A542ZS70</accession>
<dbReference type="Gene3D" id="3.40.630.30">
    <property type="match status" value="1"/>
</dbReference>
<dbReference type="SUPFAM" id="SSF52540">
    <property type="entry name" value="P-loop containing nucleoside triphosphate hydrolases"/>
    <property type="match status" value="1"/>
</dbReference>
<dbReference type="PROSITE" id="PS51186">
    <property type="entry name" value="GNAT"/>
    <property type="match status" value="1"/>
</dbReference>
<comment type="function">
    <text evidence="10">Required for the formation of a threonylcarbamoyl group on adenosine at position 37 (t(6)A37) in tRNAs that read codons beginning with adenine. Is involved in the transfer of the threonylcarbamoyl moiety of threonylcarbamoyl-AMP (TC-AMP) to the N6 group of A37, together with TsaD and TsaB. TsaE seems to play an indirect role in the t(6)A biosynthesis pathway, possibly in regulating the core enzymatic function of TsaD.</text>
</comment>
<evidence type="ECO:0000256" key="1">
    <source>
        <dbReference type="ARBA" id="ARBA00004496"/>
    </source>
</evidence>
<proteinExistence type="inferred from homology"/>
<dbReference type="InterPro" id="IPR016181">
    <property type="entry name" value="Acyl_CoA_acyltransferase"/>
</dbReference>
<evidence type="ECO:0000259" key="13">
    <source>
        <dbReference type="PROSITE" id="PS51186"/>
    </source>
</evidence>
<comment type="caution">
    <text evidence="14">The sequence shown here is derived from an EMBL/GenBank/DDBJ whole genome shotgun (WGS) entry which is preliminary data.</text>
</comment>
<dbReference type="CDD" id="cd04301">
    <property type="entry name" value="NAT_SF"/>
    <property type="match status" value="1"/>
</dbReference>
<dbReference type="GO" id="GO:0002949">
    <property type="term" value="P:tRNA threonylcarbamoyladenosine modification"/>
    <property type="evidence" value="ECO:0007669"/>
    <property type="project" value="InterPro"/>
</dbReference>
<dbReference type="AlphaFoldDB" id="A0A542ZS70"/>
<evidence type="ECO:0000313" key="15">
    <source>
        <dbReference type="Proteomes" id="UP000316196"/>
    </source>
</evidence>
<comment type="subcellular location">
    <subcellularLocation>
        <location evidence="1">Cytoplasm</location>
    </subcellularLocation>
</comment>
<evidence type="ECO:0000256" key="5">
    <source>
        <dbReference type="ARBA" id="ARBA00022694"/>
    </source>
</evidence>
<evidence type="ECO:0000256" key="2">
    <source>
        <dbReference type="ARBA" id="ARBA00007599"/>
    </source>
</evidence>
<dbReference type="PANTHER" id="PTHR33540">
    <property type="entry name" value="TRNA THREONYLCARBAMOYLADENOSINE BIOSYNTHESIS PROTEIN TSAE"/>
    <property type="match status" value="1"/>
</dbReference>
<dbReference type="EMBL" id="VFOR01000001">
    <property type="protein sequence ID" value="TQL63204.1"/>
    <property type="molecule type" value="Genomic_DNA"/>
</dbReference>
<evidence type="ECO:0000256" key="6">
    <source>
        <dbReference type="ARBA" id="ARBA00022723"/>
    </source>
</evidence>
<dbReference type="InterPro" id="IPR027417">
    <property type="entry name" value="P-loop_NTPase"/>
</dbReference>
<reference evidence="14 15" key="1">
    <citation type="submission" date="2019-06" db="EMBL/GenBank/DDBJ databases">
        <title>Sequencing the genomes of 1000 actinobacteria strains.</title>
        <authorList>
            <person name="Klenk H.-P."/>
        </authorList>
    </citation>
    <scope>NUCLEOTIDE SEQUENCE [LARGE SCALE GENOMIC DNA]</scope>
    <source>
        <strain evidence="14 15">DSM 8251</strain>
    </source>
</reference>
<dbReference type="GO" id="GO:0005737">
    <property type="term" value="C:cytoplasm"/>
    <property type="evidence" value="ECO:0007669"/>
    <property type="project" value="UniProtKB-SubCell"/>
</dbReference>
<evidence type="ECO:0000256" key="4">
    <source>
        <dbReference type="ARBA" id="ARBA00022490"/>
    </source>
</evidence>
<evidence type="ECO:0000256" key="11">
    <source>
        <dbReference type="ARBA" id="ARBA00032441"/>
    </source>
</evidence>
<keyword evidence="9" id="KW-0460">Magnesium</keyword>
<organism evidence="14 15">
    <name type="scientific">Propioniferax innocua</name>
    <dbReference type="NCBI Taxonomy" id="1753"/>
    <lineage>
        <taxon>Bacteria</taxon>
        <taxon>Bacillati</taxon>
        <taxon>Actinomycetota</taxon>
        <taxon>Actinomycetes</taxon>
        <taxon>Propionibacteriales</taxon>
        <taxon>Propionibacteriaceae</taxon>
        <taxon>Propioniferax</taxon>
    </lineage>
</organism>
<keyword evidence="15" id="KW-1185">Reference proteome</keyword>